<name>A0A6G4A326_9BACL</name>
<organism evidence="1">
    <name type="scientific">Paenibacillus sp. SYP-B3998</name>
    <dbReference type="NCBI Taxonomy" id="2678564"/>
    <lineage>
        <taxon>Bacteria</taxon>
        <taxon>Bacillati</taxon>
        <taxon>Bacillota</taxon>
        <taxon>Bacilli</taxon>
        <taxon>Bacillales</taxon>
        <taxon>Paenibacillaceae</taxon>
        <taxon>Paenibacillus</taxon>
    </lineage>
</organism>
<dbReference type="EMBL" id="JAAIKC010000008">
    <property type="protein sequence ID" value="NEW08219.1"/>
    <property type="molecule type" value="Genomic_DNA"/>
</dbReference>
<sequence length="240" mass="27899">MNIEDMKLRTLANAPTKVNGIDIHPIRLREIIDYGYSAYNRSLSAITLKRENLINPDYLAQIPTDVGVVDIIFELYDTDFQNIFLDGLKLFLKTEEVTYFKGKGLFVFNKRVSFEDFQEMIGVIKLQNCIISKEEETFVPLNEHAARIRKKMLENRRKIQELNREAPENDSLHLSDLISIVCSNANGIHLLNVFELNMFQFNDQFNRMKLLDEYEVNIQALLHGADAKGIQFTHWISKLK</sequence>
<reference evidence="1" key="1">
    <citation type="submission" date="2020-02" db="EMBL/GenBank/DDBJ databases">
        <authorList>
            <person name="Shen X.-R."/>
            <person name="Zhang Y.-X."/>
        </authorList>
    </citation>
    <scope>NUCLEOTIDE SEQUENCE</scope>
    <source>
        <strain evidence="1">SYP-B3998</strain>
    </source>
</reference>
<accession>A0A6G4A326</accession>
<dbReference type="AlphaFoldDB" id="A0A6G4A326"/>
<comment type="caution">
    <text evidence="1">The sequence shown here is derived from an EMBL/GenBank/DDBJ whole genome shotgun (WGS) entry which is preliminary data.</text>
</comment>
<proteinExistence type="predicted"/>
<evidence type="ECO:0000313" key="1">
    <source>
        <dbReference type="EMBL" id="NEW08219.1"/>
    </source>
</evidence>
<protein>
    <submittedName>
        <fullName evidence="1">Uncharacterized protein</fullName>
    </submittedName>
</protein>
<gene>
    <name evidence="1" type="ORF">GK047_19650</name>
</gene>
<dbReference type="RefSeq" id="WP_163950620.1">
    <property type="nucleotide sequence ID" value="NZ_JAAIKC010000008.1"/>
</dbReference>